<protein>
    <submittedName>
        <fullName evidence="1">Uncharacterized protein</fullName>
    </submittedName>
</protein>
<dbReference type="Proteomes" id="UP000199245">
    <property type="component" value="Unassembled WGS sequence"/>
</dbReference>
<name>A0A1G6VLB5_9BRAD</name>
<proteinExistence type="predicted"/>
<gene>
    <name evidence="1" type="ORF">SAMN05216337_101298</name>
</gene>
<sequence length="34" mass="3762">MGVSHRLRCKRREQIPTCFALASKATSPFQGEVG</sequence>
<evidence type="ECO:0000313" key="1">
    <source>
        <dbReference type="EMBL" id="SDD54402.1"/>
    </source>
</evidence>
<organism evidence="1 2">
    <name type="scientific">Bradyrhizobium brasilense</name>
    <dbReference type="NCBI Taxonomy" id="1419277"/>
    <lineage>
        <taxon>Bacteria</taxon>
        <taxon>Pseudomonadati</taxon>
        <taxon>Pseudomonadota</taxon>
        <taxon>Alphaproteobacteria</taxon>
        <taxon>Hyphomicrobiales</taxon>
        <taxon>Nitrobacteraceae</taxon>
        <taxon>Bradyrhizobium</taxon>
    </lineage>
</organism>
<dbReference type="EMBL" id="FMZW01000012">
    <property type="protein sequence ID" value="SDD54402.1"/>
    <property type="molecule type" value="Genomic_DNA"/>
</dbReference>
<dbReference type="AlphaFoldDB" id="A0A1G6VLB5"/>
<evidence type="ECO:0000313" key="2">
    <source>
        <dbReference type="Proteomes" id="UP000199245"/>
    </source>
</evidence>
<accession>A0A1G6VLB5</accession>
<reference evidence="1 2" key="1">
    <citation type="submission" date="2016-10" db="EMBL/GenBank/DDBJ databases">
        <authorList>
            <person name="de Groot N.N."/>
        </authorList>
    </citation>
    <scope>NUCLEOTIDE SEQUENCE [LARGE SCALE GENOMIC DNA]</scope>
    <source>
        <strain evidence="1 2">R5</strain>
    </source>
</reference>